<comment type="subcellular location">
    <subcellularLocation>
        <location evidence="1">Cell membrane</location>
        <topology evidence="1">Multi-pass membrane protein</topology>
    </subcellularLocation>
</comment>
<evidence type="ECO:0000313" key="8">
    <source>
        <dbReference type="EMBL" id="MBD2801922.1"/>
    </source>
</evidence>
<evidence type="ECO:0000259" key="7">
    <source>
        <dbReference type="Pfam" id="PF00892"/>
    </source>
</evidence>
<feature type="domain" description="EamA" evidence="7">
    <location>
        <begin position="8"/>
        <end position="131"/>
    </location>
</feature>
<feature type="domain" description="EamA" evidence="7">
    <location>
        <begin position="144"/>
        <end position="278"/>
    </location>
</feature>
<dbReference type="InterPro" id="IPR000620">
    <property type="entry name" value="EamA_dom"/>
</dbReference>
<dbReference type="GO" id="GO:0016020">
    <property type="term" value="C:membrane"/>
    <property type="evidence" value="ECO:0007669"/>
    <property type="project" value="InterPro"/>
</dbReference>
<keyword evidence="3 6" id="KW-0812">Transmembrane</keyword>
<keyword evidence="5 6" id="KW-0472">Membrane</keyword>
<feature type="transmembrane region" description="Helical" evidence="6">
    <location>
        <begin position="113"/>
        <end position="132"/>
    </location>
</feature>
<comment type="caution">
    <text evidence="8">The sequence shown here is derived from an EMBL/GenBank/DDBJ whole genome shotgun (WGS) entry which is preliminary data.</text>
</comment>
<feature type="transmembrane region" description="Helical" evidence="6">
    <location>
        <begin position="144"/>
        <end position="161"/>
    </location>
</feature>
<feature type="transmembrane region" description="Helical" evidence="6">
    <location>
        <begin position="6"/>
        <end position="23"/>
    </location>
</feature>
<feature type="transmembrane region" description="Helical" evidence="6">
    <location>
        <begin position="30"/>
        <end position="50"/>
    </location>
</feature>
<organism evidence="8">
    <name type="scientific">Xenorhabdus szentirmaii</name>
    <dbReference type="NCBI Taxonomy" id="290112"/>
    <lineage>
        <taxon>Bacteria</taxon>
        <taxon>Pseudomonadati</taxon>
        <taxon>Pseudomonadota</taxon>
        <taxon>Gammaproteobacteria</taxon>
        <taxon>Enterobacterales</taxon>
        <taxon>Morganellaceae</taxon>
        <taxon>Xenorhabdus</taxon>
    </lineage>
</organism>
<evidence type="ECO:0000256" key="1">
    <source>
        <dbReference type="ARBA" id="ARBA00004651"/>
    </source>
</evidence>
<feature type="transmembrane region" description="Helical" evidence="6">
    <location>
        <begin position="173"/>
        <end position="194"/>
    </location>
</feature>
<dbReference type="AlphaFoldDB" id="A0AAW3YUP2"/>
<keyword evidence="2" id="KW-1003">Cell membrane</keyword>
<reference evidence="8" key="2">
    <citation type="journal article" date="2024" name="Toxins">
        <title>Genome Sequence Analysis of Native Xenorhabdus Strains Isolated from Entomopathogenic Nematodes in Argentina.</title>
        <authorList>
            <person name="Palma L."/>
            <person name="Frizzo L."/>
            <person name="Kaiser S."/>
            <person name="Berry C."/>
            <person name="Caballero P."/>
            <person name="Bode H.B."/>
            <person name="Del Valle E.E."/>
        </authorList>
    </citation>
    <scope>NUCLEOTIDE SEQUENCE</scope>
    <source>
        <strain evidence="8">M</strain>
    </source>
</reference>
<keyword evidence="4 6" id="KW-1133">Transmembrane helix</keyword>
<evidence type="ECO:0000256" key="3">
    <source>
        <dbReference type="ARBA" id="ARBA00022692"/>
    </source>
</evidence>
<feature type="transmembrane region" description="Helical" evidence="6">
    <location>
        <begin position="235"/>
        <end position="255"/>
    </location>
</feature>
<accession>A0AAW3YUP2</accession>
<evidence type="ECO:0000256" key="4">
    <source>
        <dbReference type="ARBA" id="ARBA00022989"/>
    </source>
</evidence>
<reference evidence="8" key="1">
    <citation type="submission" date="2020-09" db="EMBL/GenBank/DDBJ databases">
        <authorList>
            <person name="Palma L."/>
            <person name="Caballero P."/>
            <person name="Berry C."/>
            <person name="Del Valle E."/>
        </authorList>
    </citation>
    <scope>NUCLEOTIDE SEQUENCE</scope>
    <source>
        <strain evidence="8">M</strain>
    </source>
</reference>
<gene>
    <name evidence="8" type="ORF">ID854_16140</name>
</gene>
<dbReference type="InterPro" id="IPR037185">
    <property type="entry name" value="EmrE-like"/>
</dbReference>
<dbReference type="RefSeq" id="WP_323852766.1">
    <property type="nucleotide sequence ID" value="NZ_JACXBD010000100.1"/>
</dbReference>
<feature type="transmembrane region" description="Helical" evidence="6">
    <location>
        <begin position="210"/>
        <end position="229"/>
    </location>
</feature>
<evidence type="ECO:0000256" key="6">
    <source>
        <dbReference type="SAM" id="Phobius"/>
    </source>
</evidence>
<dbReference type="Gene3D" id="1.10.3730.20">
    <property type="match status" value="1"/>
</dbReference>
<dbReference type="Pfam" id="PF00892">
    <property type="entry name" value="EamA"/>
    <property type="match status" value="2"/>
</dbReference>
<evidence type="ECO:0000256" key="5">
    <source>
        <dbReference type="ARBA" id="ARBA00023136"/>
    </source>
</evidence>
<proteinExistence type="predicted"/>
<sequence length="280" mass="30316">MDPFSFGLVMVSAIMHAGWNLFVKKDEDKFLSLTVMAATSGILCALLLLFTPGINAGAWKILIISAPLHAGYRICLSLGYKYGDMSQVYPIARGATPLLVTLLSVILLDVHLALSHVVGIIAIAIGIMWLSFHRGLPNNHEGRAISFALGTAAFITVFTLLDSKGARLSGEAFSYVLWLFVLEGALMFVIAASVNRRRLFDYINRNGKTCMVNGAVMSAAHGLIILALARSPAALVSALRETSVIFGIIFSAWILKERIGPIKLSCTLLVLVGIFFTIFK</sequence>
<dbReference type="Proteomes" id="UP001193920">
    <property type="component" value="Unassembled WGS sequence"/>
</dbReference>
<dbReference type="SUPFAM" id="SSF103481">
    <property type="entry name" value="Multidrug resistance efflux transporter EmrE"/>
    <property type="match status" value="2"/>
</dbReference>
<dbReference type="EMBL" id="JACXBF010000415">
    <property type="protein sequence ID" value="MBD2801922.1"/>
    <property type="molecule type" value="Genomic_DNA"/>
</dbReference>
<evidence type="ECO:0000256" key="2">
    <source>
        <dbReference type="ARBA" id="ARBA00022475"/>
    </source>
</evidence>
<protein>
    <submittedName>
        <fullName evidence="8">EamA family transporter</fullName>
    </submittedName>
</protein>
<name>A0AAW3YUP2_9GAMM</name>
<feature type="transmembrane region" description="Helical" evidence="6">
    <location>
        <begin position="262"/>
        <end position="279"/>
    </location>
</feature>